<organism evidence="2 3">
    <name type="scientific">Acidilutibacter cellobiosedens</name>
    <dbReference type="NCBI Taxonomy" id="2507161"/>
    <lineage>
        <taxon>Bacteria</taxon>
        <taxon>Bacillati</taxon>
        <taxon>Bacillota</taxon>
        <taxon>Tissierellia</taxon>
        <taxon>Tissierellales</taxon>
        <taxon>Acidilutibacteraceae</taxon>
        <taxon>Acidilutibacter</taxon>
    </lineage>
</organism>
<accession>A0A410QBX6</accession>
<dbReference type="Gene3D" id="3.40.630.30">
    <property type="match status" value="1"/>
</dbReference>
<dbReference type="GO" id="GO:0016747">
    <property type="term" value="F:acyltransferase activity, transferring groups other than amino-acyl groups"/>
    <property type="evidence" value="ECO:0007669"/>
    <property type="project" value="InterPro"/>
</dbReference>
<sequence length="213" mass="24645">MENLKLRLERENDCREVEMLTREAFWNVHVPGCDEHFILHNIRNSEDFIPELDFVAEVGGRILGHIAYTHGVIENDNGEKYKVICFGPISVHPDFQKRGIGSELVRYSLNKAKDMGFEAVCIYGDPRYYSRFGFRCGERYNIKTSDGMYAVALMALELKPGALQGIKGRFVESSSFEAEKEEFDIFESTFPHKEKKETYSQTEFKILSSLRYK</sequence>
<evidence type="ECO:0000259" key="1">
    <source>
        <dbReference type="PROSITE" id="PS51186"/>
    </source>
</evidence>
<dbReference type="OrthoDB" id="9797178at2"/>
<dbReference type="AlphaFoldDB" id="A0A410QBX6"/>
<dbReference type="InterPro" id="IPR000182">
    <property type="entry name" value="GNAT_dom"/>
</dbReference>
<dbReference type="Proteomes" id="UP000287969">
    <property type="component" value="Chromosome"/>
</dbReference>
<evidence type="ECO:0000313" key="3">
    <source>
        <dbReference type="Proteomes" id="UP000287969"/>
    </source>
</evidence>
<dbReference type="InterPro" id="IPR050276">
    <property type="entry name" value="MshD_Acetyltransferase"/>
</dbReference>
<dbReference type="PANTHER" id="PTHR43617">
    <property type="entry name" value="L-AMINO ACID N-ACETYLTRANSFERASE"/>
    <property type="match status" value="1"/>
</dbReference>
<dbReference type="PANTHER" id="PTHR43617:SF38">
    <property type="entry name" value="N-ACETYLTRANSFERASE DOMAIN-CONTAINING PROTEIN"/>
    <property type="match status" value="1"/>
</dbReference>
<dbReference type="Pfam" id="PF00583">
    <property type="entry name" value="Acetyltransf_1"/>
    <property type="match status" value="1"/>
</dbReference>
<dbReference type="RefSeq" id="WP_071138888.1">
    <property type="nucleotide sequence ID" value="NZ_CP035282.1"/>
</dbReference>
<keyword evidence="3" id="KW-1185">Reference proteome</keyword>
<proteinExistence type="predicted"/>
<dbReference type="CDD" id="cd04301">
    <property type="entry name" value="NAT_SF"/>
    <property type="match status" value="1"/>
</dbReference>
<dbReference type="InterPro" id="IPR016181">
    <property type="entry name" value="Acyl_CoA_acyltransferase"/>
</dbReference>
<dbReference type="PROSITE" id="PS51186">
    <property type="entry name" value="GNAT"/>
    <property type="match status" value="1"/>
</dbReference>
<dbReference type="EMBL" id="CP035282">
    <property type="protein sequence ID" value="QAT61487.1"/>
    <property type="molecule type" value="Genomic_DNA"/>
</dbReference>
<protein>
    <submittedName>
        <fullName evidence="2">N-acetyltransferase</fullName>
    </submittedName>
</protein>
<feature type="domain" description="N-acetyltransferase" evidence="1">
    <location>
        <begin position="4"/>
        <end position="159"/>
    </location>
</feature>
<gene>
    <name evidence="2" type="ORF">EQM13_07800</name>
</gene>
<reference evidence="3" key="1">
    <citation type="submission" date="2019-01" db="EMBL/GenBank/DDBJ databases">
        <title>Draft genomes of a novel of Sporanaerobacter strains.</title>
        <authorList>
            <person name="Ma S."/>
        </authorList>
    </citation>
    <scope>NUCLEOTIDE SEQUENCE [LARGE SCALE GENOMIC DNA]</scope>
    <source>
        <strain evidence="3">NJN-17</strain>
    </source>
</reference>
<evidence type="ECO:0000313" key="2">
    <source>
        <dbReference type="EMBL" id="QAT61487.1"/>
    </source>
</evidence>
<name>A0A410QBX6_9FIRM</name>
<dbReference type="KEGG" id="spoa:EQM13_07800"/>
<keyword evidence="2" id="KW-0808">Transferase</keyword>
<dbReference type="SUPFAM" id="SSF55729">
    <property type="entry name" value="Acyl-CoA N-acyltransferases (Nat)"/>
    <property type="match status" value="1"/>
</dbReference>